<sequence>MALFLQQTLAVCLLLQALYISSSWAFTTQTSQPFQLLASSSSTTSLQTTVAETSNNVKSQYFDFQGHQCYSEVASPTFQAPLFGKKKPEVLLLHGFGCSTVYWRETYRYLNEAGYTVHAVDLLGQGKSDKPGRADGIEYSTSLWAQVVDTYAKDYMKSADEIVVVGNSLGSCVALAAATGDFPNDISSCSYSIAPRTIGIGMFNCGVGMNSRNVIRDPGWNPFQRALLTLLFDTLDFVIFGNRALISYLLNEVVTKELLQNALTGLYRCAPDPESRVDDALVESFYRPAQDSGSVEALNQIYTNDPGKTPMEFHEDNPQLSKLPIKLIWGDSDAVTPIAGSVGQFYTSLANDENSKVSLQMVNAGHIPFDEIPECNKFFVQWLDQLSENKGGSKKEPKPFFAWPFCQ</sequence>
<dbReference type="InterPro" id="IPR000073">
    <property type="entry name" value="AB_hydrolase_1"/>
</dbReference>
<dbReference type="PANTHER" id="PTHR46438">
    <property type="entry name" value="ALPHA/BETA-HYDROLASES SUPERFAMILY PROTEIN"/>
    <property type="match status" value="1"/>
</dbReference>
<name>A0AAD2CT48_9STRA</name>
<evidence type="ECO:0000259" key="2">
    <source>
        <dbReference type="Pfam" id="PF12697"/>
    </source>
</evidence>
<dbReference type="Pfam" id="PF12697">
    <property type="entry name" value="Abhydrolase_6"/>
    <property type="match status" value="1"/>
</dbReference>
<feature type="signal peptide" evidence="1">
    <location>
        <begin position="1"/>
        <end position="25"/>
    </location>
</feature>
<feature type="domain" description="AB hydrolase-1" evidence="2">
    <location>
        <begin position="90"/>
        <end position="371"/>
    </location>
</feature>
<dbReference type="Proteomes" id="UP001295423">
    <property type="component" value="Unassembled WGS sequence"/>
</dbReference>
<keyword evidence="4" id="KW-1185">Reference proteome</keyword>
<dbReference type="EMBL" id="CAKOGP040000447">
    <property type="protein sequence ID" value="CAJ1935304.1"/>
    <property type="molecule type" value="Genomic_DNA"/>
</dbReference>
<dbReference type="InterPro" id="IPR029058">
    <property type="entry name" value="AB_hydrolase_fold"/>
</dbReference>
<dbReference type="Gene3D" id="3.40.50.1820">
    <property type="entry name" value="alpha/beta hydrolase"/>
    <property type="match status" value="1"/>
</dbReference>
<evidence type="ECO:0000256" key="1">
    <source>
        <dbReference type="SAM" id="SignalP"/>
    </source>
</evidence>
<evidence type="ECO:0000313" key="4">
    <source>
        <dbReference type="Proteomes" id="UP001295423"/>
    </source>
</evidence>
<feature type="chain" id="PRO_5042158857" description="AB hydrolase-1 domain-containing protein" evidence="1">
    <location>
        <begin position="26"/>
        <end position="407"/>
    </location>
</feature>
<evidence type="ECO:0000313" key="3">
    <source>
        <dbReference type="EMBL" id="CAJ1935304.1"/>
    </source>
</evidence>
<proteinExistence type="predicted"/>
<accession>A0AAD2CT48</accession>
<keyword evidence="1" id="KW-0732">Signal</keyword>
<dbReference type="PANTHER" id="PTHR46438:SF2">
    <property type="entry name" value="ALPHA_BETA-HYDROLASES SUPERFAMILY PROTEIN"/>
    <property type="match status" value="1"/>
</dbReference>
<reference evidence="3" key="1">
    <citation type="submission" date="2023-08" db="EMBL/GenBank/DDBJ databases">
        <authorList>
            <person name="Audoor S."/>
            <person name="Bilcke G."/>
        </authorList>
    </citation>
    <scope>NUCLEOTIDE SEQUENCE</scope>
</reference>
<comment type="caution">
    <text evidence="3">The sequence shown here is derived from an EMBL/GenBank/DDBJ whole genome shotgun (WGS) entry which is preliminary data.</text>
</comment>
<protein>
    <recommendedName>
        <fullName evidence="2">AB hydrolase-1 domain-containing protein</fullName>
    </recommendedName>
</protein>
<organism evidence="3 4">
    <name type="scientific">Cylindrotheca closterium</name>
    <dbReference type="NCBI Taxonomy" id="2856"/>
    <lineage>
        <taxon>Eukaryota</taxon>
        <taxon>Sar</taxon>
        <taxon>Stramenopiles</taxon>
        <taxon>Ochrophyta</taxon>
        <taxon>Bacillariophyta</taxon>
        <taxon>Bacillariophyceae</taxon>
        <taxon>Bacillariophycidae</taxon>
        <taxon>Bacillariales</taxon>
        <taxon>Bacillariaceae</taxon>
        <taxon>Cylindrotheca</taxon>
    </lineage>
</organism>
<dbReference type="SUPFAM" id="SSF53474">
    <property type="entry name" value="alpha/beta-Hydrolases"/>
    <property type="match status" value="1"/>
</dbReference>
<dbReference type="AlphaFoldDB" id="A0AAD2CT48"/>
<gene>
    <name evidence="3" type="ORF">CYCCA115_LOCUS4639</name>
</gene>